<keyword evidence="2" id="KW-1185">Reference proteome</keyword>
<dbReference type="InParanoid" id="F0ZE81"/>
<dbReference type="EMBL" id="GL870991">
    <property type="protein sequence ID" value="EGC37756.1"/>
    <property type="molecule type" value="Genomic_DNA"/>
</dbReference>
<organism evidence="1 2">
    <name type="scientific">Dictyostelium purpureum</name>
    <name type="common">Slime mold</name>
    <dbReference type="NCBI Taxonomy" id="5786"/>
    <lineage>
        <taxon>Eukaryota</taxon>
        <taxon>Amoebozoa</taxon>
        <taxon>Evosea</taxon>
        <taxon>Eumycetozoa</taxon>
        <taxon>Dictyostelia</taxon>
        <taxon>Dictyosteliales</taxon>
        <taxon>Dictyosteliaceae</taxon>
        <taxon>Dictyostelium</taxon>
    </lineage>
</organism>
<protein>
    <submittedName>
        <fullName evidence="1">Uncharacterized protein</fullName>
    </submittedName>
</protein>
<dbReference type="VEuPathDB" id="AmoebaDB:DICPUDRAFT_149601"/>
<accession>F0ZE81</accession>
<sequence>MYSLGSNSYYKSFSFPSSYHIRVTESKAYGYESLFKTLIIKNYTKCDAILKDKIKDGKYLAFQCTYIFPNITKDTIKLIEQSSRKNKDFKVCNNK</sequence>
<gene>
    <name evidence="1" type="ORF">DICPUDRAFT_149601</name>
</gene>
<evidence type="ECO:0000313" key="2">
    <source>
        <dbReference type="Proteomes" id="UP000001064"/>
    </source>
</evidence>
<dbReference type="RefSeq" id="XP_003285695.1">
    <property type="nucleotide sequence ID" value="XM_003285647.1"/>
</dbReference>
<reference evidence="2" key="1">
    <citation type="journal article" date="2011" name="Genome Biol.">
        <title>Comparative genomics of the social amoebae Dictyostelium discoideum and Dictyostelium purpureum.</title>
        <authorList>
            <consortium name="US DOE Joint Genome Institute (JGI-PGF)"/>
            <person name="Sucgang R."/>
            <person name="Kuo A."/>
            <person name="Tian X."/>
            <person name="Salerno W."/>
            <person name="Parikh A."/>
            <person name="Feasley C.L."/>
            <person name="Dalin E."/>
            <person name="Tu H."/>
            <person name="Huang E."/>
            <person name="Barry K."/>
            <person name="Lindquist E."/>
            <person name="Shapiro H."/>
            <person name="Bruce D."/>
            <person name="Schmutz J."/>
            <person name="Salamov A."/>
            <person name="Fey P."/>
            <person name="Gaudet P."/>
            <person name="Anjard C."/>
            <person name="Babu M.M."/>
            <person name="Basu S."/>
            <person name="Bushmanova Y."/>
            <person name="van der Wel H."/>
            <person name="Katoh-Kurasawa M."/>
            <person name="Dinh C."/>
            <person name="Coutinho P.M."/>
            <person name="Saito T."/>
            <person name="Elias M."/>
            <person name="Schaap P."/>
            <person name="Kay R.R."/>
            <person name="Henrissat B."/>
            <person name="Eichinger L."/>
            <person name="Rivero F."/>
            <person name="Putnam N.H."/>
            <person name="West C.M."/>
            <person name="Loomis W.F."/>
            <person name="Chisholm R.L."/>
            <person name="Shaulsky G."/>
            <person name="Strassmann J.E."/>
            <person name="Queller D.C."/>
            <person name="Kuspa A."/>
            <person name="Grigoriev I.V."/>
        </authorList>
    </citation>
    <scope>NUCLEOTIDE SEQUENCE [LARGE SCALE GENOMIC DNA]</scope>
    <source>
        <strain evidence="2">QSDP1</strain>
    </source>
</reference>
<dbReference type="Proteomes" id="UP000001064">
    <property type="component" value="Unassembled WGS sequence"/>
</dbReference>
<proteinExistence type="predicted"/>
<dbReference type="KEGG" id="dpp:DICPUDRAFT_149601"/>
<evidence type="ECO:0000313" key="1">
    <source>
        <dbReference type="EMBL" id="EGC37756.1"/>
    </source>
</evidence>
<name>F0ZE81_DICPU</name>
<dbReference type="AlphaFoldDB" id="F0ZE81"/>
<dbReference type="GeneID" id="10499210"/>